<keyword evidence="2" id="KW-0719">Serine esterase</keyword>
<dbReference type="EMBL" id="LT607750">
    <property type="protein sequence ID" value="SCG57418.1"/>
    <property type="molecule type" value="Genomic_DNA"/>
</dbReference>
<dbReference type="GO" id="GO:0052689">
    <property type="term" value="F:carboxylic ester hydrolase activity"/>
    <property type="evidence" value="ECO:0007669"/>
    <property type="project" value="UniProtKB-KW"/>
</dbReference>
<evidence type="ECO:0000259" key="5">
    <source>
        <dbReference type="Pfam" id="PF26607"/>
    </source>
</evidence>
<dbReference type="SUPFAM" id="SSF89372">
    <property type="entry name" value="Fucose-specific lectin"/>
    <property type="match status" value="2"/>
</dbReference>
<evidence type="ECO:0000313" key="7">
    <source>
        <dbReference type="Proteomes" id="UP000198217"/>
    </source>
</evidence>
<protein>
    <recommendedName>
        <fullName evidence="5">PLL-like beta propeller domain-containing protein</fullName>
    </recommendedName>
</protein>
<dbReference type="Gene3D" id="3.40.50.1820">
    <property type="entry name" value="alpha/beta hydrolase"/>
    <property type="match status" value="1"/>
</dbReference>
<evidence type="ECO:0000313" key="6">
    <source>
        <dbReference type="EMBL" id="SCG57418.1"/>
    </source>
</evidence>
<accession>A0A1C5IG52</accession>
<dbReference type="Gene3D" id="2.120.10.70">
    <property type="entry name" value="Fucose-specific lectin"/>
    <property type="match status" value="2"/>
</dbReference>
<keyword evidence="7" id="KW-1185">Reference proteome</keyword>
<dbReference type="AlphaFoldDB" id="A0A1C5IG52"/>
<dbReference type="Pfam" id="PF01083">
    <property type="entry name" value="Cutinase"/>
    <property type="match status" value="1"/>
</dbReference>
<dbReference type="InterPro" id="IPR029058">
    <property type="entry name" value="AB_hydrolase_fold"/>
</dbReference>
<dbReference type="PANTHER" id="PTHR33630">
    <property type="entry name" value="CUTINASE RV1984C-RELATED-RELATED"/>
    <property type="match status" value="1"/>
</dbReference>
<evidence type="ECO:0000256" key="3">
    <source>
        <dbReference type="ARBA" id="ARBA00022801"/>
    </source>
</evidence>
<gene>
    <name evidence="6" type="ORF">GA0070609_3309</name>
</gene>
<evidence type="ECO:0000256" key="1">
    <source>
        <dbReference type="ARBA" id="ARBA00007534"/>
    </source>
</evidence>
<dbReference type="SUPFAM" id="SSF53474">
    <property type="entry name" value="alpha/beta-Hydrolases"/>
    <property type="match status" value="1"/>
</dbReference>
<reference evidence="6 7" key="1">
    <citation type="submission" date="2016-06" db="EMBL/GenBank/DDBJ databases">
        <authorList>
            <person name="Kjaerup R.B."/>
            <person name="Dalgaard T.S."/>
            <person name="Juul-Madsen H.R."/>
        </authorList>
    </citation>
    <scope>NUCLEOTIDE SEQUENCE [LARGE SCALE GENOMIC DNA]</scope>
    <source>
        <strain evidence="6 7">DSM 43904</strain>
    </source>
</reference>
<evidence type="ECO:0000256" key="2">
    <source>
        <dbReference type="ARBA" id="ARBA00022487"/>
    </source>
</evidence>
<dbReference type="Proteomes" id="UP000198217">
    <property type="component" value="Chromosome I"/>
</dbReference>
<dbReference type="Pfam" id="PF26607">
    <property type="entry name" value="DUF8189"/>
    <property type="match status" value="1"/>
</dbReference>
<dbReference type="PANTHER" id="PTHR33630:SF9">
    <property type="entry name" value="CUTINASE 4"/>
    <property type="match status" value="1"/>
</dbReference>
<keyword evidence="4" id="KW-1015">Disulfide bond</keyword>
<evidence type="ECO:0000256" key="4">
    <source>
        <dbReference type="ARBA" id="ARBA00023157"/>
    </source>
</evidence>
<dbReference type="InterPro" id="IPR058502">
    <property type="entry name" value="PLL-like_beta-prop"/>
</dbReference>
<dbReference type="InterPro" id="IPR000675">
    <property type="entry name" value="Cutinase/axe"/>
</dbReference>
<sequence length="462" mass="50219">MEEGVANLVSILNTAAASCPISRTILIGYSQGAQIVHTTLDRQLSESARGAIGAILLISDPIGVNNASYSHYIDNRTGEYLGAYGGGGILGSAQINTQFTSRAVTICLALDLVCSRGSSTDVHGSYAMVGSSVNVLQHYGRSAADKAYVPRPPGSASLEYLDGTLQVFQRSVNGALHHWYYRNNVWINESMGDPINSTPIAVRYNNQLSVFGRSIDNQLLHRFWYGTGWSSTEDLGGSIVGTPAVTAYSDGTLHVLARSGSSALWHWWYRLDTGWSSESFSDGISGDPTVVEYANGLHVFAREGNSLHHRRWNGNGWSKTNLGGVISGDPTAVVYNGQLSVFARGVDNALKHYFTQDDHTWHYQGLPGGYIAGRPSAITYLDGSLQIYARGAEGTLLHWYYFGSWHYEDSGHSIVSDPVAVQYDTQLSVFATASSAPASLLHTWWDGRRWFTEELGESVTAA</sequence>
<name>A0A1C5IG52_9ACTN</name>
<dbReference type="SMART" id="SM01110">
    <property type="entry name" value="Cutinase"/>
    <property type="match status" value="1"/>
</dbReference>
<keyword evidence="3" id="KW-0378">Hydrolase</keyword>
<feature type="domain" description="PLL-like beta propeller" evidence="5">
    <location>
        <begin position="227"/>
        <end position="445"/>
    </location>
</feature>
<organism evidence="6 7">
    <name type="scientific">Micromonospora echinaurantiaca</name>
    <dbReference type="NCBI Taxonomy" id="47857"/>
    <lineage>
        <taxon>Bacteria</taxon>
        <taxon>Bacillati</taxon>
        <taxon>Actinomycetota</taxon>
        <taxon>Actinomycetes</taxon>
        <taxon>Micromonosporales</taxon>
        <taxon>Micromonosporaceae</taxon>
        <taxon>Micromonospora</taxon>
    </lineage>
</organism>
<comment type="similarity">
    <text evidence="1">Belongs to the cutinase family.</text>
</comment>
<proteinExistence type="inferred from homology"/>